<evidence type="ECO:0000313" key="7">
    <source>
        <dbReference type="EMBL" id="MFC3154737.1"/>
    </source>
</evidence>
<evidence type="ECO:0000256" key="3">
    <source>
        <dbReference type="ARBA" id="ARBA00022964"/>
    </source>
</evidence>
<dbReference type="Pfam" id="PF20514">
    <property type="entry name" value="WHD_ROXA"/>
    <property type="match status" value="1"/>
</dbReference>
<name>A0ABV7HTS3_9GAMM</name>
<keyword evidence="8" id="KW-1185">Reference proteome</keyword>
<dbReference type="PANTHER" id="PTHR13096:SF8">
    <property type="entry name" value="RIBOSOMAL OXYGENASE 1"/>
    <property type="match status" value="1"/>
</dbReference>
<dbReference type="SMART" id="SM00558">
    <property type="entry name" value="JmjC"/>
    <property type="match status" value="1"/>
</dbReference>
<keyword evidence="3" id="KW-0223">Dioxygenase</keyword>
<evidence type="ECO:0000259" key="6">
    <source>
        <dbReference type="PROSITE" id="PS51184"/>
    </source>
</evidence>
<protein>
    <submittedName>
        <fullName evidence="7">JmjC domain-containing protein</fullName>
    </submittedName>
</protein>
<dbReference type="PANTHER" id="PTHR13096">
    <property type="entry name" value="MINA53 MYC INDUCED NUCLEAR ANTIGEN"/>
    <property type="match status" value="1"/>
</dbReference>
<keyword evidence="4" id="KW-0560">Oxidoreductase</keyword>
<keyword evidence="5" id="KW-0408">Iron</keyword>
<sequence length="395" mass="44431">MSPASSILTHLGELPIDEFLKNYWQQHAVFLPQALAGFHSPLSPDELAGLALEEVIESRLIIHDDQAPWQLKTGPFTERDFAELPAEQWSLLVQAVDHWEPQVADLLDKFRFIPNWRLDDVMVSYAPTGGSAGPHFDYYDVFLVQGAGTREWHIGQRCDSTSPRLEGTDLNILRDFTTEATYVAQPGDVLYIPPGVAHWGTALDDECMTYSIGFRAPSEADILDEFGQHIAATLTNDNRYKDQNARASTSPGAIDIAVIEQLQKQLISHLTPANIAQWFGRYMTEPKLALESTPEHITRQKWQQWLKQNAQAERELGARFCYFTDDNTTTLFVDGQAFFCSAPLAATLSNQRQWSIKSLDALLSNDTDTSLVMQLLTDNTLVIIDNEDELDDEQS</sequence>
<evidence type="ECO:0000313" key="8">
    <source>
        <dbReference type="Proteomes" id="UP001595548"/>
    </source>
</evidence>
<dbReference type="PROSITE" id="PS51184">
    <property type="entry name" value="JMJC"/>
    <property type="match status" value="1"/>
</dbReference>
<accession>A0ABV7HTS3</accession>
<comment type="caution">
    <text evidence="7">The sequence shown here is derived from an EMBL/GenBank/DDBJ whole genome shotgun (WGS) entry which is preliminary data.</text>
</comment>
<dbReference type="Proteomes" id="UP001595548">
    <property type="component" value="Unassembled WGS sequence"/>
</dbReference>
<evidence type="ECO:0000256" key="1">
    <source>
        <dbReference type="ARBA" id="ARBA00001954"/>
    </source>
</evidence>
<reference evidence="8" key="1">
    <citation type="journal article" date="2019" name="Int. J. Syst. Evol. Microbiol.">
        <title>The Global Catalogue of Microorganisms (GCM) 10K type strain sequencing project: providing services to taxonomists for standard genome sequencing and annotation.</title>
        <authorList>
            <consortium name="The Broad Institute Genomics Platform"/>
            <consortium name="The Broad Institute Genome Sequencing Center for Infectious Disease"/>
            <person name="Wu L."/>
            <person name="Ma J."/>
        </authorList>
    </citation>
    <scope>NUCLEOTIDE SEQUENCE [LARGE SCALE GENOMIC DNA]</scope>
    <source>
        <strain evidence="8">KCTC 52141</strain>
    </source>
</reference>
<dbReference type="SUPFAM" id="SSF51197">
    <property type="entry name" value="Clavaminate synthase-like"/>
    <property type="match status" value="1"/>
</dbReference>
<dbReference type="Pfam" id="PF08007">
    <property type="entry name" value="JmjC_2"/>
    <property type="match status" value="1"/>
</dbReference>
<organism evidence="7 8">
    <name type="scientific">Gilvimarinus japonicus</name>
    <dbReference type="NCBI Taxonomy" id="1796469"/>
    <lineage>
        <taxon>Bacteria</taxon>
        <taxon>Pseudomonadati</taxon>
        <taxon>Pseudomonadota</taxon>
        <taxon>Gammaproteobacteria</taxon>
        <taxon>Cellvibrionales</taxon>
        <taxon>Cellvibrionaceae</taxon>
        <taxon>Gilvimarinus</taxon>
    </lineage>
</organism>
<dbReference type="InterPro" id="IPR003347">
    <property type="entry name" value="JmjC_dom"/>
</dbReference>
<comment type="cofactor">
    <cofactor evidence="1">
        <name>Fe(2+)</name>
        <dbReference type="ChEBI" id="CHEBI:29033"/>
    </cofactor>
</comment>
<evidence type="ECO:0000256" key="2">
    <source>
        <dbReference type="ARBA" id="ARBA00022723"/>
    </source>
</evidence>
<proteinExistence type="predicted"/>
<dbReference type="EMBL" id="JBHRTL010000006">
    <property type="protein sequence ID" value="MFC3154737.1"/>
    <property type="molecule type" value="Genomic_DNA"/>
</dbReference>
<dbReference type="Gene3D" id="2.60.120.650">
    <property type="entry name" value="Cupin"/>
    <property type="match status" value="1"/>
</dbReference>
<dbReference type="RefSeq" id="WP_382415161.1">
    <property type="nucleotide sequence ID" value="NZ_AP031500.1"/>
</dbReference>
<dbReference type="Gene3D" id="3.40.366.30">
    <property type="entry name" value="50S ribosomal protein L16 arginine hydroxylase, Chain A, Domain 2"/>
    <property type="match status" value="1"/>
</dbReference>
<dbReference type="InterPro" id="IPR039994">
    <property type="entry name" value="NO66-like"/>
</dbReference>
<gene>
    <name evidence="7" type="ORF">ACFOEB_05930</name>
</gene>
<keyword evidence="2" id="KW-0479">Metal-binding</keyword>
<feature type="domain" description="JmjC" evidence="6">
    <location>
        <begin position="102"/>
        <end position="231"/>
    </location>
</feature>
<evidence type="ECO:0000256" key="4">
    <source>
        <dbReference type="ARBA" id="ARBA00023002"/>
    </source>
</evidence>
<evidence type="ECO:0000256" key="5">
    <source>
        <dbReference type="ARBA" id="ARBA00023004"/>
    </source>
</evidence>
<dbReference type="InterPro" id="IPR046799">
    <property type="entry name" value="ROXA-like_wH"/>
</dbReference>